<dbReference type="RefSeq" id="WP_045252939.1">
    <property type="nucleotide sequence ID" value="NZ_CP031425.1"/>
</dbReference>
<dbReference type="PRINTS" id="PR00081">
    <property type="entry name" value="GDHRDH"/>
</dbReference>
<dbReference type="PATRIC" id="fig|104336.4.peg.523"/>
<evidence type="ECO:0000256" key="1">
    <source>
        <dbReference type="ARBA" id="ARBA00006484"/>
    </source>
</evidence>
<dbReference type="CDD" id="cd05233">
    <property type="entry name" value="SDR_c"/>
    <property type="match status" value="1"/>
</dbReference>
<dbReference type="GeneID" id="94443778"/>
<evidence type="ECO:0000313" key="4">
    <source>
        <dbReference type="Proteomes" id="UP000033572"/>
    </source>
</evidence>
<reference evidence="3 4" key="1">
    <citation type="submission" date="2015-02" db="EMBL/GenBank/DDBJ databases">
        <title>Draft genome sequences of ten Microbacterium spp. with emphasis on heavy metal contaminated environments.</title>
        <authorList>
            <person name="Corretto E."/>
        </authorList>
    </citation>
    <scope>NUCLEOTIDE SEQUENCE [LARGE SCALE GENOMIC DNA]</scope>
    <source>
        <strain evidence="3 4">DSM 12966</strain>
    </source>
</reference>
<dbReference type="InterPro" id="IPR002347">
    <property type="entry name" value="SDR_fam"/>
</dbReference>
<dbReference type="EMBL" id="JYIU01000028">
    <property type="protein sequence ID" value="KJL25326.1"/>
    <property type="molecule type" value="Genomic_DNA"/>
</dbReference>
<comment type="similarity">
    <text evidence="1">Belongs to the short-chain dehydrogenases/reductases (SDR) family.</text>
</comment>
<dbReference type="PROSITE" id="PS00061">
    <property type="entry name" value="ADH_SHORT"/>
    <property type="match status" value="1"/>
</dbReference>
<name>A0A0F0L192_9MICO</name>
<evidence type="ECO:0000313" key="3">
    <source>
        <dbReference type="EMBL" id="KJL25326.1"/>
    </source>
</evidence>
<dbReference type="Gene3D" id="3.40.50.720">
    <property type="entry name" value="NAD(P)-binding Rossmann-like Domain"/>
    <property type="match status" value="1"/>
</dbReference>
<dbReference type="PANTHER" id="PTHR48107">
    <property type="entry name" value="NADPH-DEPENDENT ALDEHYDE REDUCTASE-LIKE PROTEIN, CHLOROPLASTIC-RELATED"/>
    <property type="match status" value="1"/>
</dbReference>
<dbReference type="Pfam" id="PF13561">
    <property type="entry name" value="adh_short_C2"/>
    <property type="match status" value="2"/>
</dbReference>
<accession>A0A0F0L192</accession>
<keyword evidence="4" id="KW-1185">Reference proteome</keyword>
<proteinExistence type="inferred from homology"/>
<organism evidence="3 4">
    <name type="scientific">Microbacterium foliorum</name>
    <dbReference type="NCBI Taxonomy" id="104336"/>
    <lineage>
        <taxon>Bacteria</taxon>
        <taxon>Bacillati</taxon>
        <taxon>Actinomycetota</taxon>
        <taxon>Actinomycetes</taxon>
        <taxon>Micrococcales</taxon>
        <taxon>Microbacteriaceae</taxon>
        <taxon>Microbacterium</taxon>
    </lineage>
</organism>
<dbReference type="EC" id="1.1.1.100" evidence="3"/>
<dbReference type="KEGG" id="mfol:DXT68_05200"/>
<protein>
    <submittedName>
        <fullName evidence="3">3-oxoacyl-[acyl-carrier-protein] reductase FabG1</fullName>
        <ecNumber evidence="3">1.1.1.100</ecNumber>
    </submittedName>
</protein>
<comment type="caution">
    <text evidence="3">The sequence shown here is derived from an EMBL/GenBank/DDBJ whole genome shotgun (WGS) entry which is preliminary data.</text>
</comment>
<dbReference type="GO" id="GO:0004316">
    <property type="term" value="F:3-oxoacyl-[acyl-carrier-protein] reductase (NADPH) activity"/>
    <property type="evidence" value="ECO:0007669"/>
    <property type="project" value="UniProtKB-EC"/>
</dbReference>
<dbReference type="InterPro" id="IPR020904">
    <property type="entry name" value="Sc_DH/Rdtase_CS"/>
</dbReference>
<dbReference type="AlphaFoldDB" id="A0A0F0L192"/>
<dbReference type="SUPFAM" id="SSF51735">
    <property type="entry name" value="NAD(P)-binding Rossmann-fold domains"/>
    <property type="match status" value="1"/>
</dbReference>
<gene>
    <name evidence="3" type="primary">fabG1_1</name>
    <name evidence="3" type="ORF">RN50_00501</name>
</gene>
<keyword evidence="2 3" id="KW-0560">Oxidoreductase</keyword>
<evidence type="ECO:0000256" key="2">
    <source>
        <dbReference type="ARBA" id="ARBA00023002"/>
    </source>
</evidence>
<dbReference type="Proteomes" id="UP000033572">
    <property type="component" value="Unassembled WGS sequence"/>
</dbReference>
<dbReference type="PANTHER" id="PTHR48107:SF7">
    <property type="entry name" value="RE15974P"/>
    <property type="match status" value="1"/>
</dbReference>
<sequence length="293" mass="30927">MHARPLPLAGRTALVTGVSRRRGIGFATARTLAALGADVFVHHYRPHDLDHPWGGDDLEAVRDGIRESLAPGAVIGDLHADLRDAGAVDALLDAAGDLTGRLDILVCNQARSGDDGSIFDMTQERLDAHWQANARASLLLTAGFARRKRAELGGAATTDTRPGDRIDVLGPFEKPTGHVIWMTSGQGHGAMRGEIAYATSKAALAGITRSTAAELLDVGIVLNTVNPGPVNTGYLDEDTTDRDLTGVADWIARTPFGRVGRPDDPAQLIGWLCTDAGSWIVGQVLTSDGGFSL</sequence>
<dbReference type="InterPro" id="IPR036291">
    <property type="entry name" value="NAD(P)-bd_dom_sf"/>
</dbReference>